<evidence type="ECO:0000256" key="4">
    <source>
        <dbReference type="ARBA" id="ARBA00023125"/>
    </source>
</evidence>
<dbReference type="RefSeq" id="WP_204133092.1">
    <property type="nucleotide sequence ID" value="NZ_JAFDVD010000029.1"/>
</dbReference>
<evidence type="ECO:0000256" key="5">
    <source>
        <dbReference type="SAM" id="MobiDB-lite"/>
    </source>
</evidence>
<feature type="region of interest" description="Disordered" evidence="5">
    <location>
        <begin position="12"/>
        <end position="31"/>
    </location>
</feature>
<evidence type="ECO:0000256" key="2">
    <source>
        <dbReference type="ARBA" id="ARBA00022801"/>
    </source>
</evidence>
<dbReference type="InterPro" id="IPR036420">
    <property type="entry name" value="BRCT_dom_sf"/>
</dbReference>
<keyword evidence="2" id="KW-0378">Hydrolase</keyword>
<protein>
    <submittedName>
        <fullName evidence="7">Lsr2 family protein</fullName>
    </submittedName>
</protein>
<dbReference type="Pfam" id="PF23359">
    <property type="entry name" value="Lsr2_DNA-bd"/>
    <property type="match status" value="1"/>
</dbReference>
<evidence type="ECO:0000256" key="1">
    <source>
        <dbReference type="ARBA" id="ARBA00022722"/>
    </source>
</evidence>
<dbReference type="PANTHER" id="PTHR30231:SF4">
    <property type="entry name" value="PROTEIN NEN2"/>
    <property type="match status" value="1"/>
</dbReference>
<organism evidence="7 8">
    <name type="scientific">Phycicoccus sonneratiae</name>
    <dbReference type="NCBI Taxonomy" id="2807628"/>
    <lineage>
        <taxon>Bacteria</taxon>
        <taxon>Bacillati</taxon>
        <taxon>Actinomycetota</taxon>
        <taxon>Actinomycetes</taxon>
        <taxon>Micrococcales</taxon>
        <taxon>Intrasporangiaceae</taxon>
        <taxon>Phycicoccus</taxon>
    </lineage>
</organism>
<keyword evidence="1" id="KW-0540">Nuclease</keyword>
<dbReference type="PANTHER" id="PTHR30231">
    <property type="entry name" value="DNA POLYMERASE III SUBUNIT EPSILON"/>
    <property type="match status" value="1"/>
</dbReference>
<dbReference type="InterPro" id="IPR012337">
    <property type="entry name" value="RNaseH-like_sf"/>
</dbReference>
<sequence length="534" mass="57060">MGLLDKFLGRPSQRAPFQQTMPTPPAPPGQPHFVVIDVETTGLSPEEDRIVEIALVTTDAWGRVLEEWGTRVNPEGPVGGTHIHGITQADVANAPVFADVVAQLNQRLAGAALVAHNAKFDIAFVRAEYRRAGWDMPDIPVLCTLEACDYYLSALDRRRLADCCWAVGTPLTGAHSALGDARATAVLLAAFMHPHVGYPPRAEHLAMPQEALKIPWPASPTLPLGPGLRATSALSSARSTEPPAVRVPALVELVARFSLIDALDEGAPPGAVAYLERLAEALEDGEITTEEAAGLAAVAEAQQLDHDAIDAANRAFVLALAYAATEDGKVTRAERAELLSISELLGVSYRVIPALLERAELARNRRMSLGLAELPDNWSYGEPLRVGDKVVFTGCDSTVRTRLETESEQLGVRVVGGVSAKTAMLVSDGTMNGTKAAKAREIHCRVEHPDTYAILLRHLQPALPREARALPASQIHPKHASREDATAVAVPSSGAGPNPAVVRAWARANGYEVGTRGRLHKDLIDAYLQANSAS</sequence>
<dbReference type="InterPro" id="IPR013520">
    <property type="entry name" value="Ribonucl_H"/>
</dbReference>
<evidence type="ECO:0000313" key="8">
    <source>
        <dbReference type="Proteomes" id="UP001430172"/>
    </source>
</evidence>
<dbReference type="InterPro" id="IPR055370">
    <property type="entry name" value="Lsr2_DNA-bd"/>
</dbReference>
<feature type="domain" description="Exonuclease" evidence="6">
    <location>
        <begin position="32"/>
        <end position="197"/>
    </location>
</feature>
<keyword evidence="4" id="KW-0238">DNA-binding</keyword>
<feature type="region of interest" description="Disordered" evidence="5">
    <location>
        <begin position="473"/>
        <end position="494"/>
    </location>
</feature>
<dbReference type="SMART" id="SM00479">
    <property type="entry name" value="EXOIII"/>
    <property type="match status" value="1"/>
</dbReference>
<evidence type="ECO:0000259" key="6">
    <source>
        <dbReference type="SMART" id="SM00479"/>
    </source>
</evidence>
<evidence type="ECO:0000256" key="3">
    <source>
        <dbReference type="ARBA" id="ARBA00022839"/>
    </source>
</evidence>
<dbReference type="Gene3D" id="3.40.50.10190">
    <property type="entry name" value="BRCT domain"/>
    <property type="match status" value="1"/>
</dbReference>
<dbReference type="SUPFAM" id="SSF53098">
    <property type="entry name" value="Ribonuclease H-like"/>
    <property type="match status" value="1"/>
</dbReference>
<dbReference type="CDD" id="cd06127">
    <property type="entry name" value="DEDDh"/>
    <property type="match status" value="1"/>
</dbReference>
<dbReference type="EMBL" id="JAFDVD010000029">
    <property type="protein sequence ID" value="MBM6402620.1"/>
    <property type="molecule type" value="Genomic_DNA"/>
</dbReference>
<dbReference type="Gene3D" id="3.30.420.10">
    <property type="entry name" value="Ribonuclease H-like superfamily/Ribonuclease H"/>
    <property type="match status" value="1"/>
</dbReference>
<evidence type="ECO:0000313" key="7">
    <source>
        <dbReference type="EMBL" id="MBM6402620.1"/>
    </source>
</evidence>
<keyword evidence="3" id="KW-0269">Exonuclease</keyword>
<gene>
    <name evidence="7" type="ORF">JQN70_19680</name>
</gene>
<proteinExistence type="predicted"/>
<dbReference type="Proteomes" id="UP001430172">
    <property type="component" value="Unassembled WGS sequence"/>
</dbReference>
<accession>A0ABS2CRW6</accession>
<name>A0ABS2CRW6_9MICO</name>
<comment type="caution">
    <text evidence="7">The sequence shown here is derived from an EMBL/GenBank/DDBJ whole genome shotgun (WGS) entry which is preliminary data.</text>
</comment>
<dbReference type="InterPro" id="IPR036397">
    <property type="entry name" value="RNaseH_sf"/>
</dbReference>
<reference evidence="7" key="1">
    <citation type="submission" date="2021-02" db="EMBL/GenBank/DDBJ databases">
        <title>Phycicoccus sp. MQZ13P-5T, whole genome shotgun sequence.</title>
        <authorList>
            <person name="Tuo L."/>
        </authorList>
    </citation>
    <scope>NUCLEOTIDE SEQUENCE</scope>
    <source>
        <strain evidence="7">MQZ13P-5</strain>
    </source>
</reference>
<dbReference type="InterPro" id="IPR036625">
    <property type="entry name" value="E3-bd_dom_sf"/>
</dbReference>
<keyword evidence="8" id="KW-1185">Reference proteome</keyword>
<dbReference type="Pfam" id="PF00929">
    <property type="entry name" value="RNase_T"/>
    <property type="match status" value="1"/>
</dbReference>
<dbReference type="Gene3D" id="4.10.320.10">
    <property type="entry name" value="E3-binding domain"/>
    <property type="match status" value="1"/>
</dbReference>